<dbReference type="PANTHER" id="PTHR47582">
    <property type="entry name" value="P450, PUTATIVE (EUROFUNG)-RELATED"/>
    <property type="match status" value="1"/>
</dbReference>
<dbReference type="KEGG" id="cdet:87950814"/>
<dbReference type="PROSITE" id="PS00086">
    <property type="entry name" value="CYTOCHROME_P450"/>
    <property type="match status" value="1"/>
</dbReference>
<dbReference type="GeneID" id="87950814"/>
<dbReference type="EMBL" id="CP137314">
    <property type="protein sequence ID" value="WQF89300.1"/>
    <property type="molecule type" value="Genomic_DNA"/>
</dbReference>
<dbReference type="Proteomes" id="UP001322277">
    <property type="component" value="Chromosome 10"/>
</dbReference>
<name>A0AAX4J1T5_9PEZI</name>
<accession>A0AAX4J1T5</accession>
<dbReference type="AlphaFoldDB" id="A0AAX4J1T5"/>
<proteinExistence type="inferred from homology"/>
<comment type="cofactor">
    <cofactor evidence="1 6">
        <name>heme</name>
        <dbReference type="ChEBI" id="CHEBI:30413"/>
    </cofactor>
</comment>
<dbReference type="GO" id="GO:0004497">
    <property type="term" value="F:monooxygenase activity"/>
    <property type="evidence" value="ECO:0007669"/>
    <property type="project" value="UniProtKB-KW"/>
</dbReference>
<dbReference type="PANTHER" id="PTHR47582:SF1">
    <property type="entry name" value="P450, PUTATIVE (EUROFUNG)-RELATED"/>
    <property type="match status" value="1"/>
</dbReference>
<dbReference type="InterPro" id="IPR001128">
    <property type="entry name" value="Cyt_P450"/>
</dbReference>
<dbReference type="GO" id="GO:0020037">
    <property type="term" value="F:heme binding"/>
    <property type="evidence" value="ECO:0007669"/>
    <property type="project" value="InterPro"/>
</dbReference>
<dbReference type="InterPro" id="IPR017972">
    <property type="entry name" value="Cyt_P450_CS"/>
</dbReference>
<dbReference type="PRINTS" id="PR00465">
    <property type="entry name" value="EP450IV"/>
</dbReference>
<reference evidence="9" key="1">
    <citation type="journal article" date="2023" name="bioRxiv">
        <title>Complete genome of the Medicago anthracnose fungus, Colletotrichum destructivum, reveals a mini-chromosome-like region within a core chromosome.</title>
        <authorList>
            <person name="Lapalu N."/>
            <person name="Simon A."/>
            <person name="Lu A."/>
            <person name="Plaumann P.-L."/>
            <person name="Amselem J."/>
            <person name="Pigne S."/>
            <person name="Auger A."/>
            <person name="Koch C."/>
            <person name="Dallery J.-F."/>
            <person name="O'Connell R.J."/>
        </authorList>
    </citation>
    <scope>NUCLEOTIDE SEQUENCE [LARGE SCALE GENOMIC DNA]</scope>
    <source>
        <strain evidence="9">CBS 520.97</strain>
    </source>
</reference>
<keyword evidence="7" id="KW-0560">Oxidoreductase</keyword>
<keyword evidence="9" id="KW-1185">Reference proteome</keyword>
<evidence type="ECO:0000313" key="8">
    <source>
        <dbReference type="EMBL" id="WQF89300.1"/>
    </source>
</evidence>
<organism evidence="8 9">
    <name type="scientific">Colletotrichum destructivum</name>
    <dbReference type="NCBI Taxonomy" id="34406"/>
    <lineage>
        <taxon>Eukaryota</taxon>
        <taxon>Fungi</taxon>
        <taxon>Dikarya</taxon>
        <taxon>Ascomycota</taxon>
        <taxon>Pezizomycotina</taxon>
        <taxon>Sordariomycetes</taxon>
        <taxon>Hypocreomycetidae</taxon>
        <taxon>Glomerellales</taxon>
        <taxon>Glomerellaceae</taxon>
        <taxon>Colletotrichum</taxon>
        <taxon>Colletotrichum destructivum species complex</taxon>
    </lineage>
</organism>
<sequence>MIEPLLEVIPTITIPICCLILFLVCSLLWRASPVSQEPPVLRSKLPFLGHFLSLLKFKYQYHVNNHKKYNLSAYTLPILGGKLYVASSPQLAASVFEKRTLSFEPLIDSFVRTLVGLDGQGMQLWTDPEFRTAIFRVLYRGLGGQSLADLTTGAVSKAADFFNELSPGQLEVVDFYAWIRKVVATNVMSCFYGDLSPFSNPRVLQSFWTYNDEMHKLLPGIAPSLVAANAYEARTEVIKALETYIRKENDFGDDVPQFTRDRFNAERKFGMSIHDSAKIEVLLATALANVPTLTYWLITHIYNQPELLARIREELLGAAVQDDSTSAEELQITLRLGEIKDRCPLLFSCLQETQRHNIVDSITRTVMKDTAISDGGRSYLLKKGNSVQMPLSVLHANPNVWGDDSDVWIGDRSLKLGYMTSTPPGFHPFGGGKHICPGRHLANSLTIGFAAQLLLNFDVSGVDDSILRVPKAEVPWPTTGIGRPESKQDLGARISRRKGWEHVKWSVVC</sequence>
<keyword evidence="5 7" id="KW-0503">Monooxygenase</keyword>
<keyword evidence="6 7" id="KW-0349">Heme</keyword>
<dbReference type="GO" id="GO:0005506">
    <property type="term" value="F:iron ion binding"/>
    <property type="evidence" value="ECO:0007669"/>
    <property type="project" value="InterPro"/>
</dbReference>
<dbReference type="InterPro" id="IPR053007">
    <property type="entry name" value="CYP450_monoxygenase_sec-met"/>
</dbReference>
<evidence type="ECO:0000256" key="1">
    <source>
        <dbReference type="ARBA" id="ARBA00001971"/>
    </source>
</evidence>
<evidence type="ECO:0000256" key="2">
    <source>
        <dbReference type="ARBA" id="ARBA00010617"/>
    </source>
</evidence>
<evidence type="ECO:0000256" key="3">
    <source>
        <dbReference type="ARBA" id="ARBA00022723"/>
    </source>
</evidence>
<protein>
    <submittedName>
        <fullName evidence="8">Cytochrome P450</fullName>
    </submittedName>
</protein>
<comment type="similarity">
    <text evidence="2 7">Belongs to the cytochrome P450 family.</text>
</comment>
<gene>
    <name evidence="8" type="ORF">CDEST_14314</name>
</gene>
<evidence type="ECO:0000256" key="4">
    <source>
        <dbReference type="ARBA" id="ARBA00023004"/>
    </source>
</evidence>
<dbReference type="SUPFAM" id="SSF48264">
    <property type="entry name" value="Cytochrome P450"/>
    <property type="match status" value="1"/>
</dbReference>
<evidence type="ECO:0000256" key="5">
    <source>
        <dbReference type="ARBA" id="ARBA00023033"/>
    </source>
</evidence>
<keyword evidence="3 6" id="KW-0479">Metal-binding</keyword>
<evidence type="ECO:0000256" key="6">
    <source>
        <dbReference type="PIRSR" id="PIRSR602403-1"/>
    </source>
</evidence>
<dbReference type="CDD" id="cd11040">
    <property type="entry name" value="CYP7_CYP8-like"/>
    <property type="match status" value="1"/>
</dbReference>
<evidence type="ECO:0000256" key="7">
    <source>
        <dbReference type="RuleBase" id="RU000461"/>
    </source>
</evidence>
<dbReference type="InterPro" id="IPR036396">
    <property type="entry name" value="Cyt_P450_sf"/>
</dbReference>
<dbReference type="RefSeq" id="XP_062786521.1">
    <property type="nucleotide sequence ID" value="XM_062930470.1"/>
</dbReference>
<keyword evidence="4 6" id="KW-0408">Iron</keyword>
<dbReference type="Pfam" id="PF00067">
    <property type="entry name" value="p450"/>
    <property type="match status" value="1"/>
</dbReference>
<evidence type="ECO:0000313" key="9">
    <source>
        <dbReference type="Proteomes" id="UP001322277"/>
    </source>
</evidence>
<dbReference type="GO" id="GO:0016705">
    <property type="term" value="F:oxidoreductase activity, acting on paired donors, with incorporation or reduction of molecular oxygen"/>
    <property type="evidence" value="ECO:0007669"/>
    <property type="project" value="InterPro"/>
</dbReference>
<feature type="binding site" description="axial binding residue" evidence="6">
    <location>
        <position position="436"/>
    </location>
    <ligand>
        <name>heme</name>
        <dbReference type="ChEBI" id="CHEBI:30413"/>
    </ligand>
    <ligandPart>
        <name>Fe</name>
        <dbReference type="ChEBI" id="CHEBI:18248"/>
    </ligandPart>
</feature>
<dbReference type="Gene3D" id="1.10.630.10">
    <property type="entry name" value="Cytochrome P450"/>
    <property type="match status" value="1"/>
</dbReference>
<dbReference type="InterPro" id="IPR002403">
    <property type="entry name" value="Cyt_P450_E_grp-IV"/>
</dbReference>